<organism evidence="1">
    <name type="scientific">Arundo donax</name>
    <name type="common">Giant reed</name>
    <name type="synonym">Donax arundinaceus</name>
    <dbReference type="NCBI Taxonomy" id="35708"/>
    <lineage>
        <taxon>Eukaryota</taxon>
        <taxon>Viridiplantae</taxon>
        <taxon>Streptophyta</taxon>
        <taxon>Embryophyta</taxon>
        <taxon>Tracheophyta</taxon>
        <taxon>Spermatophyta</taxon>
        <taxon>Magnoliopsida</taxon>
        <taxon>Liliopsida</taxon>
        <taxon>Poales</taxon>
        <taxon>Poaceae</taxon>
        <taxon>PACMAD clade</taxon>
        <taxon>Arundinoideae</taxon>
        <taxon>Arundineae</taxon>
        <taxon>Arundo</taxon>
    </lineage>
</organism>
<name>A0A0A8YYT3_ARUDO</name>
<dbReference type="AlphaFoldDB" id="A0A0A8YYT3"/>
<protein>
    <submittedName>
        <fullName evidence="1">Uncharacterized protein</fullName>
    </submittedName>
</protein>
<sequence length="18" mass="2150">MCFFLFIIFIKIGTTNIQ</sequence>
<reference evidence="1" key="1">
    <citation type="submission" date="2014-09" db="EMBL/GenBank/DDBJ databases">
        <authorList>
            <person name="Magalhaes I.L.F."/>
            <person name="Oliveira U."/>
            <person name="Santos F.R."/>
            <person name="Vidigal T.H.D.A."/>
            <person name="Brescovit A.D."/>
            <person name="Santos A.J."/>
        </authorList>
    </citation>
    <scope>NUCLEOTIDE SEQUENCE</scope>
    <source>
        <tissue evidence="1">Shoot tissue taken approximately 20 cm above the soil surface</tissue>
    </source>
</reference>
<reference evidence="1" key="2">
    <citation type="journal article" date="2015" name="Data Brief">
        <title>Shoot transcriptome of the giant reed, Arundo donax.</title>
        <authorList>
            <person name="Barrero R.A."/>
            <person name="Guerrero F.D."/>
            <person name="Moolhuijzen P."/>
            <person name="Goolsby J.A."/>
            <person name="Tidwell J."/>
            <person name="Bellgard S.E."/>
            <person name="Bellgard M.I."/>
        </authorList>
    </citation>
    <scope>NUCLEOTIDE SEQUENCE</scope>
    <source>
        <tissue evidence="1">Shoot tissue taken approximately 20 cm above the soil surface</tissue>
    </source>
</reference>
<dbReference type="EMBL" id="GBRH01270118">
    <property type="protein sequence ID" value="JAD27777.1"/>
    <property type="molecule type" value="Transcribed_RNA"/>
</dbReference>
<accession>A0A0A8YYT3</accession>
<evidence type="ECO:0000313" key="1">
    <source>
        <dbReference type="EMBL" id="JAD27777.1"/>
    </source>
</evidence>
<proteinExistence type="predicted"/>